<organism evidence="2 3">
    <name type="scientific">Pararhodobacter zhoushanensis</name>
    <dbReference type="NCBI Taxonomy" id="2479545"/>
    <lineage>
        <taxon>Bacteria</taxon>
        <taxon>Pseudomonadati</taxon>
        <taxon>Pseudomonadota</taxon>
        <taxon>Alphaproteobacteria</taxon>
        <taxon>Rhodobacterales</taxon>
        <taxon>Paracoccaceae</taxon>
        <taxon>Pararhodobacter</taxon>
    </lineage>
</organism>
<sequence length="121" mass="13078">MHRTAALLAALLVCAAPASAIDGPVHFTCDLSQSCRVGEACLYADTSFTMVLEEEDRLSIILDGAPSQARYDTGLRTAAFRANDTVYQLRFTGADTGVVFATQDGQSFEQSQVFWLTCEST</sequence>
<comment type="caution">
    <text evidence="2">The sequence shown here is derived from an EMBL/GenBank/DDBJ whole genome shotgun (WGS) entry which is preliminary data.</text>
</comment>
<proteinExistence type="predicted"/>
<gene>
    <name evidence="2" type="ORF">OKW52_13380</name>
</gene>
<name>A0ABT3H0I3_9RHOB</name>
<feature type="signal peptide" evidence="1">
    <location>
        <begin position="1"/>
        <end position="20"/>
    </location>
</feature>
<evidence type="ECO:0000256" key="1">
    <source>
        <dbReference type="SAM" id="SignalP"/>
    </source>
</evidence>
<protein>
    <recommendedName>
        <fullName evidence="4">C-type lysozyme inhibitor domain-containing protein</fullName>
    </recommendedName>
</protein>
<reference evidence="2 3" key="1">
    <citation type="submission" date="2022-10" db="EMBL/GenBank/DDBJ databases">
        <title>Pararhodobacter sp. nov., isolated from marine algae.</title>
        <authorList>
            <person name="Choi B.J."/>
            <person name="Kim J.M."/>
            <person name="Lee J.K."/>
            <person name="Choi D.G."/>
            <person name="Jeon C.O."/>
        </authorList>
    </citation>
    <scope>NUCLEOTIDE SEQUENCE [LARGE SCALE GENOMIC DNA]</scope>
    <source>
        <strain evidence="2 3">ZQ420</strain>
    </source>
</reference>
<dbReference type="EMBL" id="JAPDFL010000001">
    <property type="protein sequence ID" value="MCW1933223.1"/>
    <property type="molecule type" value="Genomic_DNA"/>
</dbReference>
<evidence type="ECO:0000313" key="3">
    <source>
        <dbReference type="Proteomes" id="UP001208938"/>
    </source>
</evidence>
<dbReference type="RefSeq" id="WP_264506162.1">
    <property type="nucleotide sequence ID" value="NZ_JAPDFL010000001.1"/>
</dbReference>
<evidence type="ECO:0008006" key="4">
    <source>
        <dbReference type="Google" id="ProtNLM"/>
    </source>
</evidence>
<evidence type="ECO:0000313" key="2">
    <source>
        <dbReference type="EMBL" id="MCW1933223.1"/>
    </source>
</evidence>
<keyword evidence="3" id="KW-1185">Reference proteome</keyword>
<dbReference type="Proteomes" id="UP001208938">
    <property type="component" value="Unassembled WGS sequence"/>
</dbReference>
<feature type="chain" id="PRO_5047254932" description="C-type lysozyme inhibitor domain-containing protein" evidence="1">
    <location>
        <begin position="21"/>
        <end position="121"/>
    </location>
</feature>
<keyword evidence="1" id="KW-0732">Signal</keyword>
<accession>A0ABT3H0I3</accession>